<dbReference type="InterPro" id="IPR023353">
    <property type="entry name" value="LemA-like_dom_sf"/>
</dbReference>
<dbReference type="Gene3D" id="1.20.1440.20">
    <property type="entry name" value="LemA-like domain"/>
    <property type="match status" value="1"/>
</dbReference>
<keyword evidence="3 6" id="KW-0812">Transmembrane</keyword>
<evidence type="ECO:0000256" key="2">
    <source>
        <dbReference type="ARBA" id="ARBA00008854"/>
    </source>
</evidence>
<evidence type="ECO:0000313" key="8">
    <source>
        <dbReference type="Proteomes" id="UP000703590"/>
    </source>
</evidence>
<comment type="caution">
    <text evidence="7">The sequence shown here is derived from an EMBL/GenBank/DDBJ whole genome shotgun (WGS) entry which is preliminary data.</text>
</comment>
<dbReference type="Pfam" id="PF04011">
    <property type="entry name" value="LemA"/>
    <property type="match status" value="1"/>
</dbReference>
<evidence type="ECO:0000313" key="7">
    <source>
        <dbReference type="EMBL" id="MBN2964105.1"/>
    </source>
</evidence>
<evidence type="ECO:0000256" key="5">
    <source>
        <dbReference type="ARBA" id="ARBA00023136"/>
    </source>
</evidence>
<reference evidence="7 8" key="2">
    <citation type="submission" date="2021-02" db="EMBL/GenBank/DDBJ databases">
        <title>Sulfurospirillum tamanensis sp. nov.</title>
        <authorList>
            <person name="Frolova A."/>
            <person name="Merkel A."/>
            <person name="Slobodkin A."/>
        </authorList>
    </citation>
    <scope>NUCLEOTIDE SEQUENCE [LARGE SCALE GENOMIC DNA]</scope>
    <source>
        <strain evidence="7 8">T05b</strain>
    </source>
</reference>
<dbReference type="PANTHER" id="PTHR34478">
    <property type="entry name" value="PROTEIN LEMA"/>
    <property type="match status" value="1"/>
</dbReference>
<name>A0ABS2WR43_9BACT</name>
<dbReference type="RefSeq" id="WP_205458652.1">
    <property type="nucleotide sequence ID" value="NZ_JAFHKK010000007.1"/>
</dbReference>
<evidence type="ECO:0000256" key="4">
    <source>
        <dbReference type="ARBA" id="ARBA00022989"/>
    </source>
</evidence>
<keyword evidence="4 6" id="KW-1133">Transmembrane helix</keyword>
<keyword evidence="8" id="KW-1185">Reference proteome</keyword>
<gene>
    <name evidence="7" type="ORF">JWV37_04885</name>
</gene>
<evidence type="ECO:0000256" key="1">
    <source>
        <dbReference type="ARBA" id="ARBA00004167"/>
    </source>
</evidence>
<proteinExistence type="inferred from homology"/>
<sequence>MQSFAIVFGFFALVVILFYNFLVGRRNQVDNIFAGLEVQLKKRYDLIPNLVALSQQALSHERVLLEHLTHLREAGMRAHTPETLLPIHAQLTRALDALHVKVEAYPELTANANVLQLQRTLADTEEYISAARRAYNQSVTDYNNAIEMVPAKFLAQVLGYRRKQLFEAQTHERQTPRT</sequence>
<reference evidence="7 8" key="3">
    <citation type="submission" date="2021-02" db="EMBL/GenBank/DDBJ databases">
        <authorList>
            <person name="Merkel A.Y."/>
        </authorList>
    </citation>
    <scope>NUCLEOTIDE SEQUENCE [LARGE SCALE GENOMIC DNA]</scope>
    <source>
        <strain evidence="7 8">T05b</strain>
    </source>
</reference>
<accession>A0ABS2WR43</accession>
<protein>
    <submittedName>
        <fullName evidence="7">LemA family protein</fullName>
    </submittedName>
</protein>
<dbReference type="SUPFAM" id="SSF140478">
    <property type="entry name" value="LemA-like"/>
    <property type="match status" value="1"/>
</dbReference>
<dbReference type="InterPro" id="IPR007156">
    <property type="entry name" value="MamQ_LemA"/>
</dbReference>
<dbReference type="EMBL" id="JAFHKK010000007">
    <property type="protein sequence ID" value="MBN2964105.1"/>
    <property type="molecule type" value="Genomic_DNA"/>
</dbReference>
<dbReference type="Proteomes" id="UP000703590">
    <property type="component" value="Unassembled WGS sequence"/>
</dbReference>
<organism evidence="7 8">
    <name type="scientific">Sulfurospirillum tamanense</name>
    <dbReference type="NCBI Taxonomy" id="2813362"/>
    <lineage>
        <taxon>Bacteria</taxon>
        <taxon>Pseudomonadati</taxon>
        <taxon>Campylobacterota</taxon>
        <taxon>Epsilonproteobacteria</taxon>
        <taxon>Campylobacterales</taxon>
        <taxon>Sulfurospirillaceae</taxon>
        <taxon>Sulfurospirillum</taxon>
    </lineage>
</organism>
<evidence type="ECO:0000256" key="6">
    <source>
        <dbReference type="SAM" id="Phobius"/>
    </source>
</evidence>
<feature type="transmembrane region" description="Helical" evidence="6">
    <location>
        <begin position="6"/>
        <end position="23"/>
    </location>
</feature>
<comment type="subcellular location">
    <subcellularLocation>
        <location evidence="1">Membrane</location>
        <topology evidence="1">Single-pass membrane protein</topology>
    </subcellularLocation>
</comment>
<evidence type="ECO:0000256" key="3">
    <source>
        <dbReference type="ARBA" id="ARBA00022692"/>
    </source>
</evidence>
<dbReference type="PANTHER" id="PTHR34478:SF1">
    <property type="entry name" value="PROTEIN LEMA"/>
    <property type="match status" value="1"/>
</dbReference>
<keyword evidence="5 6" id="KW-0472">Membrane</keyword>
<comment type="similarity">
    <text evidence="2">Belongs to the LemA family.</text>
</comment>
<reference evidence="8" key="1">
    <citation type="submission" date="2021-02" db="EMBL/GenBank/DDBJ databases">
        <title>Sulfurospirillum tamanensis sp. nov.</title>
        <authorList>
            <person name="Merkel A.Y."/>
        </authorList>
    </citation>
    <scope>NUCLEOTIDE SEQUENCE [LARGE SCALE GENOMIC DNA]</scope>
    <source>
        <strain evidence="8">T05b</strain>
    </source>
</reference>